<feature type="domain" description="SET" evidence="5">
    <location>
        <begin position="65"/>
        <end position="298"/>
    </location>
</feature>
<dbReference type="PANTHER" id="PTHR13271:SF34">
    <property type="entry name" value="N-LYSINE METHYLTRANSFERASE SETD6"/>
    <property type="match status" value="1"/>
</dbReference>
<evidence type="ECO:0000256" key="3">
    <source>
        <dbReference type="ARBA" id="ARBA00022691"/>
    </source>
</evidence>
<accession>A0AAN7YB98</accession>
<dbReference type="Gene3D" id="3.90.1410.10">
    <property type="entry name" value="set domain protein methyltransferase, domain 1"/>
    <property type="match status" value="1"/>
</dbReference>
<keyword evidence="1" id="KW-0489">Methyltransferase</keyword>
<feature type="compositionally biased region" description="Polar residues" evidence="4">
    <location>
        <begin position="494"/>
        <end position="505"/>
    </location>
</feature>
<dbReference type="GO" id="GO:0032259">
    <property type="term" value="P:methylation"/>
    <property type="evidence" value="ECO:0007669"/>
    <property type="project" value="UniProtKB-KW"/>
</dbReference>
<dbReference type="InterPro" id="IPR036464">
    <property type="entry name" value="Rubisco_LSMT_subst-bd_sf"/>
</dbReference>
<feature type="region of interest" description="Disordered" evidence="4">
    <location>
        <begin position="482"/>
        <end position="505"/>
    </location>
</feature>
<organism evidence="6 7">
    <name type="scientific">Meristemomyces frigidus</name>
    <dbReference type="NCBI Taxonomy" id="1508187"/>
    <lineage>
        <taxon>Eukaryota</taxon>
        <taxon>Fungi</taxon>
        <taxon>Dikarya</taxon>
        <taxon>Ascomycota</taxon>
        <taxon>Pezizomycotina</taxon>
        <taxon>Dothideomycetes</taxon>
        <taxon>Dothideomycetidae</taxon>
        <taxon>Mycosphaerellales</taxon>
        <taxon>Teratosphaeriaceae</taxon>
        <taxon>Meristemomyces</taxon>
    </lineage>
</organism>
<evidence type="ECO:0000256" key="1">
    <source>
        <dbReference type="ARBA" id="ARBA00022603"/>
    </source>
</evidence>
<dbReference type="Proteomes" id="UP001310890">
    <property type="component" value="Unassembled WGS sequence"/>
</dbReference>
<dbReference type="PANTHER" id="PTHR13271">
    <property type="entry name" value="UNCHARACTERIZED PUTATIVE METHYLTRANSFERASE"/>
    <property type="match status" value="1"/>
</dbReference>
<dbReference type="InterPro" id="IPR001214">
    <property type="entry name" value="SET_dom"/>
</dbReference>
<evidence type="ECO:0000259" key="5">
    <source>
        <dbReference type="PROSITE" id="PS50280"/>
    </source>
</evidence>
<comment type="caution">
    <text evidence="6">The sequence shown here is derived from an EMBL/GenBank/DDBJ whole genome shotgun (WGS) entry which is preliminary data.</text>
</comment>
<dbReference type="GO" id="GO:0005634">
    <property type="term" value="C:nucleus"/>
    <property type="evidence" value="ECO:0007669"/>
    <property type="project" value="TreeGrafter"/>
</dbReference>
<reference evidence="6" key="1">
    <citation type="submission" date="2023-08" db="EMBL/GenBank/DDBJ databases">
        <title>Black Yeasts Isolated from many extreme environments.</title>
        <authorList>
            <person name="Coleine C."/>
            <person name="Stajich J.E."/>
            <person name="Selbmann L."/>
        </authorList>
    </citation>
    <scope>NUCLEOTIDE SEQUENCE</scope>
    <source>
        <strain evidence="6">CCFEE 5401</strain>
    </source>
</reference>
<evidence type="ECO:0000313" key="7">
    <source>
        <dbReference type="Proteomes" id="UP001310890"/>
    </source>
</evidence>
<name>A0AAN7YB98_9PEZI</name>
<dbReference type="InterPro" id="IPR050600">
    <property type="entry name" value="SETD3_SETD6_MTase"/>
</dbReference>
<dbReference type="FunFam" id="3.90.1410.10:FF:000007">
    <property type="entry name" value="Ribosomal lysine N-methyltransferase 4"/>
    <property type="match status" value="1"/>
</dbReference>
<evidence type="ECO:0000256" key="4">
    <source>
        <dbReference type="SAM" id="MobiDB-lite"/>
    </source>
</evidence>
<proteinExistence type="predicted"/>
<dbReference type="SUPFAM" id="SSF82199">
    <property type="entry name" value="SET domain"/>
    <property type="match status" value="1"/>
</dbReference>
<gene>
    <name evidence="6" type="ORF">LTR62_001585</name>
</gene>
<keyword evidence="3" id="KW-0949">S-adenosyl-L-methionine</keyword>
<protein>
    <recommendedName>
        <fullName evidence="5">SET domain-containing protein</fullName>
    </recommendedName>
</protein>
<sequence length="505" mass="56660">MALVIDAWRVSMLRSHEYSLWSAIAELPRVSRGLRGVLPGDMVYFEQASASFILWLEQQGTTVTNKIELVDLRLRGAGRGVVATQNIGEDDKLFSVPRSAMLTIQNSKLPDDIKAQLKDPWLGLIVAMIYEDQQGADSQWKAYFDVLPTTFDTLMFWSDEELQWLHGSAVANKIGRDSADAAFKDRVLPLIRAHPGVFKLSDSSDDNIVQICHRMGSIIMAYAFDIETPESENEQKEGEDGWEEDDMENQQKGMIPLADILNADADRCNAKLYYEDDKVTMKAIQPIAAGDEIFNDYGPLPTADVLRRYGYTTANYAQYDVVEISLEDIKLAAKHVTKFDEVELEARLQYLESQDSVDTAYDIARPSQEDVQQFPDELCIVVNILTLPQTEFEQMKKREKMLKPTLSIGGTKVLSQVMVARLQQYLQSGQIIHHTYDEPDVMDGGEQNPRRKAMALQVIGGEVEVLRLAMSVLDASVDNLVDGAGPKRKAANDEASSPTIKRNKQ</sequence>
<dbReference type="AlphaFoldDB" id="A0AAN7YB98"/>
<dbReference type="EMBL" id="JAVRRL010000130">
    <property type="protein sequence ID" value="KAK5107269.1"/>
    <property type="molecule type" value="Genomic_DNA"/>
</dbReference>
<dbReference type="Pfam" id="PF00856">
    <property type="entry name" value="SET"/>
    <property type="match status" value="1"/>
</dbReference>
<dbReference type="InterPro" id="IPR046341">
    <property type="entry name" value="SET_dom_sf"/>
</dbReference>
<evidence type="ECO:0000313" key="6">
    <source>
        <dbReference type="EMBL" id="KAK5107269.1"/>
    </source>
</evidence>
<dbReference type="GO" id="GO:0016279">
    <property type="term" value="F:protein-lysine N-methyltransferase activity"/>
    <property type="evidence" value="ECO:0007669"/>
    <property type="project" value="TreeGrafter"/>
</dbReference>
<keyword evidence="2" id="KW-0808">Transferase</keyword>
<dbReference type="Gene3D" id="3.90.1420.10">
    <property type="entry name" value="Rubisco LSMT, substrate-binding domain"/>
    <property type="match status" value="1"/>
</dbReference>
<dbReference type="PROSITE" id="PS50280">
    <property type="entry name" value="SET"/>
    <property type="match status" value="1"/>
</dbReference>
<evidence type="ECO:0000256" key="2">
    <source>
        <dbReference type="ARBA" id="ARBA00022679"/>
    </source>
</evidence>